<dbReference type="InterPro" id="IPR044079">
    <property type="entry name" value="Ubl_TBCE"/>
</dbReference>
<organism evidence="9 10">
    <name type="scientific">Cyclotella cryptica</name>
    <dbReference type="NCBI Taxonomy" id="29204"/>
    <lineage>
        <taxon>Eukaryota</taxon>
        <taxon>Sar</taxon>
        <taxon>Stramenopiles</taxon>
        <taxon>Ochrophyta</taxon>
        <taxon>Bacillariophyta</taxon>
        <taxon>Coscinodiscophyceae</taxon>
        <taxon>Thalassiosirophycidae</taxon>
        <taxon>Stephanodiscales</taxon>
        <taxon>Stephanodiscaceae</taxon>
        <taxon>Cyclotella</taxon>
    </lineage>
</organism>
<gene>
    <name evidence="9" type="ORF">HJC23_006358</name>
</gene>
<evidence type="ECO:0000256" key="1">
    <source>
        <dbReference type="ARBA" id="ARBA00004245"/>
    </source>
</evidence>
<evidence type="ECO:0000256" key="4">
    <source>
        <dbReference type="ARBA" id="ARBA00022614"/>
    </source>
</evidence>
<dbReference type="SUPFAM" id="SSF52047">
    <property type="entry name" value="RNI-like"/>
    <property type="match status" value="1"/>
</dbReference>
<dbReference type="GO" id="GO:0005856">
    <property type="term" value="C:cytoskeleton"/>
    <property type="evidence" value="ECO:0007669"/>
    <property type="project" value="UniProtKB-SubCell"/>
</dbReference>
<dbReference type="SUPFAM" id="SSF54236">
    <property type="entry name" value="Ubiquitin-like"/>
    <property type="match status" value="1"/>
</dbReference>
<dbReference type="InterPro" id="IPR000626">
    <property type="entry name" value="Ubiquitin-like_dom"/>
</dbReference>
<keyword evidence="6" id="KW-0143">Chaperone</keyword>
<name>A0ABD3Q4R5_9STRA</name>
<accession>A0ABD3Q4R5</accession>
<proteinExistence type="inferred from homology"/>
<dbReference type="Gene3D" id="2.30.30.190">
    <property type="entry name" value="CAP Gly-rich-like domain"/>
    <property type="match status" value="1"/>
</dbReference>
<evidence type="ECO:0000256" key="6">
    <source>
        <dbReference type="ARBA" id="ARBA00023186"/>
    </source>
</evidence>
<keyword evidence="7" id="KW-0206">Cytoskeleton</keyword>
<dbReference type="AlphaFoldDB" id="A0ABD3Q4R5"/>
<evidence type="ECO:0000256" key="3">
    <source>
        <dbReference type="ARBA" id="ARBA00022490"/>
    </source>
</evidence>
<keyword evidence="3" id="KW-0963">Cytoplasm</keyword>
<dbReference type="SUPFAM" id="SSF74924">
    <property type="entry name" value="Cap-Gly domain"/>
    <property type="match status" value="1"/>
</dbReference>
<dbReference type="EMBL" id="JABMIG020000075">
    <property type="protein sequence ID" value="KAL3795037.1"/>
    <property type="molecule type" value="Genomic_DNA"/>
</dbReference>
<evidence type="ECO:0000259" key="8">
    <source>
        <dbReference type="SMART" id="SM01052"/>
    </source>
</evidence>
<keyword evidence="4" id="KW-0433">Leucine-rich repeat</keyword>
<dbReference type="PANTHER" id="PTHR18849:SF0">
    <property type="entry name" value="CILIA- AND FLAGELLA-ASSOCIATED PROTEIN 410-RELATED"/>
    <property type="match status" value="1"/>
</dbReference>
<keyword evidence="5" id="KW-0677">Repeat</keyword>
<comment type="similarity">
    <text evidence="2">Belongs to the TBCE family.</text>
</comment>
<evidence type="ECO:0000313" key="10">
    <source>
        <dbReference type="Proteomes" id="UP001516023"/>
    </source>
</evidence>
<evidence type="ECO:0000256" key="7">
    <source>
        <dbReference type="ARBA" id="ARBA00023212"/>
    </source>
</evidence>
<evidence type="ECO:0000256" key="5">
    <source>
        <dbReference type="ARBA" id="ARBA00022737"/>
    </source>
</evidence>
<dbReference type="Gene3D" id="3.10.20.90">
    <property type="entry name" value="Phosphatidylinositol 3-kinase Catalytic Subunit, Chain A, domain 1"/>
    <property type="match status" value="1"/>
</dbReference>
<comment type="caution">
    <text evidence="9">The sequence shown here is derived from an EMBL/GenBank/DDBJ whole genome shotgun (WGS) entry which is preliminary data.</text>
</comment>
<comment type="subcellular location">
    <subcellularLocation>
        <location evidence="1">Cytoplasm</location>
        <location evidence="1">Cytoskeleton</location>
    </subcellularLocation>
</comment>
<dbReference type="InterPro" id="IPR032675">
    <property type="entry name" value="LRR_dom_sf"/>
</dbReference>
<evidence type="ECO:0000256" key="2">
    <source>
        <dbReference type="ARBA" id="ARBA00006286"/>
    </source>
</evidence>
<dbReference type="InterPro" id="IPR000938">
    <property type="entry name" value="CAP-Gly_domain"/>
</dbReference>
<dbReference type="SMART" id="SM01052">
    <property type="entry name" value="CAP_GLY"/>
    <property type="match status" value="1"/>
</dbReference>
<feature type="domain" description="CAP-Gly" evidence="8">
    <location>
        <begin position="41"/>
        <end position="114"/>
    </location>
</feature>
<sequence>MVLYNTTPYLQAHRSQEKIFNFLFYGCMTAMAHVDLIPNVTRVQDSSGFVGTVLYVGPVASAKSPDEIYAGISWDDVTRGKHDGSVISRTTNEIVRHFKCGPTQGSFLRLSKVDTGVPLTPELMRSRYVKPDAELIAPGNLLPHVARTSSGREKPIEFWGEVKIRRRQQLEVVAEISLRMLGISRPCAAEDRGQMEEFSHLTGIDLAGNLLSNWEDVLAILKQFPNLQSVSLASNRINDVGSVNIGEFTHLKALNLNNCNIGSFRTVQLLGQSMPNLEDLCLAHANLSDIQTYTSDDNGAPQLKNLFRNLVLLDFSDCHITSWGTQILPFHALPKLESLVLNDNAIEAVIIPKGSSNNEQSFFQALASLQLAGNPISKWIALDDLNNITSLRSLRLRNTPLTESLGVGEVRSTAIARFSKLEYFNASPISERERVEAERRYVSTVARELLLISSGALLPGVSKQSSNEENMDGVVDVNLKQAEVYARHPRFQDLVLKHKDTMTALTAGSSSSQGGKLGEDIINVTIRSMAAGSCDLQPLQKRLPRSLQVGRIKAMCARAFGVDVDLQILHFRVEGDPFPSELDDEDNSLAYYGVTDGAEILVNEIDVVAKEREKARHAEEHTRRIEKHEQHISIVQSAQKTDHRIGYVATDTVQK</sequence>
<dbReference type="InterPro" id="IPR029071">
    <property type="entry name" value="Ubiquitin-like_domsf"/>
</dbReference>
<dbReference type="Gene3D" id="3.80.10.10">
    <property type="entry name" value="Ribonuclease Inhibitor"/>
    <property type="match status" value="2"/>
</dbReference>
<dbReference type="InterPro" id="IPR036859">
    <property type="entry name" value="CAP-Gly_dom_sf"/>
</dbReference>
<dbReference type="Pfam" id="PF01302">
    <property type="entry name" value="CAP_GLY"/>
    <property type="match status" value="1"/>
</dbReference>
<evidence type="ECO:0000313" key="9">
    <source>
        <dbReference type="EMBL" id="KAL3795037.1"/>
    </source>
</evidence>
<dbReference type="CDD" id="cd17044">
    <property type="entry name" value="Ubl_TBCE"/>
    <property type="match status" value="1"/>
</dbReference>
<keyword evidence="10" id="KW-1185">Reference proteome</keyword>
<dbReference type="PANTHER" id="PTHR18849">
    <property type="entry name" value="LEUCINE RICH REPEAT PROTEIN"/>
    <property type="match status" value="1"/>
</dbReference>
<dbReference type="Pfam" id="PF14560">
    <property type="entry name" value="Ubiquitin_2"/>
    <property type="match status" value="1"/>
</dbReference>
<protein>
    <recommendedName>
        <fullName evidence="8">CAP-Gly domain-containing protein</fullName>
    </recommendedName>
</protein>
<reference evidence="9 10" key="1">
    <citation type="journal article" date="2020" name="G3 (Bethesda)">
        <title>Improved Reference Genome for Cyclotella cryptica CCMP332, a Model for Cell Wall Morphogenesis, Salinity Adaptation, and Lipid Production in Diatoms (Bacillariophyta).</title>
        <authorList>
            <person name="Roberts W.R."/>
            <person name="Downey K.M."/>
            <person name="Ruck E.C."/>
            <person name="Traller J.C."/>
            <person name="Alverson A.J."/>
        </authorList>
    </citation>
    <scope>NUCLEOTIDE SEQUENCE [LARGE SCALE GENOMIC DNA]</scope>
    <source>
        <strain evidence="9 10">CCMP332</strain>
    </source>
</reference>
<dbReference type="Proteomes" id="UP001516023">
    <property type="component" value="Unassembled WGS sequence"/>
</dbReference>